<dbReference type="GO" id="GO:0005576">
    <property type="term" value="C:extracellular region"/>
    <property type="evidence" value="ECO:0007669"/>
    <property type="project" value="UniProtKB-SubCell"/>
</dbReference>
<keyword evidence="2" id="KW-0964">Secreted</keyword>
<proteinExistence type="predicted"/>
<dbReference type="GO" id="GO:0004180">
    <property type="term" value="F:carboxypeptidase activity"/>
    <property type="evidence" value="ECO:0007669"/>
    <property type="project" value="UniProtKB-KW"/>
</dbReference>
<feature type="chain" id="PRO_5011577253" evidence="6">
    <location>
        <begin position="22"/>
        <end position="857"/>
    </location>
</feature>
<evidence type="ECO:0000313" key="8">
    <source>
        <dbReference type="EMBL" id="SES39129.1"/>
    </source>
</evidence>
<reference evidence="9" key="1">
    <citation type="submission" date="2016-10" db="EMBL/GenBank/DDBJ databases">
        <authorList>
            <person name="Varghese N."/>
            <person name="Submissions S."/>
        </authorList>
    </citation>
    <scope>NUCLEOTIDE SEQUENCE [LARGE SCALE GENOMIC DNA]</scope>
    <source>
        <strain evidence="9">CGMCC 4.578</strain>
    </source>
</reference>
<feature type="compositionally biased region" description="Low complexity" evidence="4">
    <location>
        <begin position="29"/>
        <end position="39"/>
    </location>
</feature>
<organism evidence="8 9">
    <name type="scientific">Lentzea flaviverrucosa</name>
    <dbReference type="NCBI Taxonomy" id="200379"/>
    <lineage>
        <taxon>Bacteria</taxon>
        <taxon>Bacillati</taxon>
        <taxon>Actinomycetota</taxon>
        <taxon>Actinomycetes</taxon>
        <taxon>Pseudonocardiales</taxon>
        <taxon>Pseudonocardiaceae</taxon>
        <taxon>Lentzea</taxon>
    </lineage>
</organism>
<evidence type="ECO:0000259" key="7">
    <source>
        <dbReference type="Pfam" id="PF17210"/>
    </source>
</evidence>
<feature type="domain" description="SD-repeat containing protein B" evidence="7">
    <location>
        <begin position="61"/>
        <end position="149"/>
    </location>
</feature>
<gene>
    <name evidence="8" type="ORF">SAMN05216195_11311</name>
</gene>
<evidence type="ECO:0000256" key="4">
    <source>
        <dbReference type="SAM" id="MobiDB-lite"/>
    </source>
</evidence>
<accession>A0A1H9WZ74</accession>
<dbReference type="EMBL" id="FOFT01000013">
    <property type="protein sequence ID" value="SES39129.1"/>
    <property type="molecule type" value="Genomic_DNA"/>
</dbReference>
<feature type="transmembrane region" description="Helical" evidence="5">
    <location>
        <begin position="831"/>
        <end position="851"/>
    </location>
</feature>
<keyword evidence="5" id="KW-1133">Transmembrane helix</keyword>
<dbReference type="Gene3D" id="2.60.40.10">
    <property type="entry name" value="Immunoglobulins"/>
    <property type="match status" value="4"/>
</dbReference>
<keyword evidence="8" id="KW-0645">Protease</keyword>
<evidence type="ECO:0000256" key="5">
    <source>
        <dbReference type="SAM" id="Phobius"/>
    </source>
</evidence>
<dbReference type="GO" id="GO:0005975">
    <property type="term" value="P:carbohydrate metabolic process"/>
    <property type="evidence" value="ECO:0007669"/>
    <property type="project" value="UniProtKB-ARBA"/>
</dbReference>
<dbReference type="Pfam" id="PF17210">
    <property type="entry name" value="SdrD_B"/>
    <property type="match status" value="1"/>
</dbReference>
<evidence type="ECO:0000256" key="3">
    <source>
        <dbReference type="ARBA" id="ARBA00022729"/>
    </source>
</evidence>
<protein>
    <submittedName>
        <fullName evidence="8">Carboxypeptidase regulatory-like domain-containing protein</fullName>
    </submittedName>
</protein>
<evidence type="ECO:0000256" key="2">
    <source>
        <dbReference type="ARBA" id="ARBA00022525"/>
    </source>
</evidence>
<keyword evidence="8" id="KW-0121">Carboxypeptidase</keyword>
<dbReference type="InterPro" id="IPR013783">
    <property type="entry name" value="Ig-like_fold"/>
</dbReference>
<evidence type="ECO:0000313" key="9">
    <source>
        <dbReference type="Proteomes" id="UP000199028"/>
    </source>
</evidence>
<feature type="compositionally biased region" description="Pro residues" evidence="4">
    <location>
        <begin position="40"/>
        <end position="52"/>
    </location>
</feature>
<keyword evidence="5" id="KW-0472">Membrane</keyword>
<comment type="subcellular location">
    <subcellularLocation>
        <location evidence="1">Secreted</location>
    </subcellularLocation>
</comment>
<keyword evidence="3 6" id="KW-0732">Signal</keyword>
<keyword evidence="8" id="KW-0378">Hydrolase</keyword>
<dbReference type="SUPFAM" id="SSF49478">
    <property type="entry name" value="Cna protein B-type domain"/>
    <property type="match status" value="1"/>
</dbReference>
<keyword evidence="5" id="KW-0812">Transmembrane</keyword>
<evidence type="ECO:0000256" key="1">
    <source>
        <dbReference type="ARBA" id="ARBA00004613"/>
    </source>
</evidence>
<dbReference type="AlphaFoldDB" id="A0A1H9WZ74"/>
<keyword evidence="9" id="KW-1185">Reference proteome</keyword>
<feature type="signal peptide" evidence="6">
    <location>
        <begin position="1"/>
        <end position="21"/>
    </location>
</feature>
<dbReference type="InterPro" id="IPR051417">
    <property type="entry name" value="SDr/BOS_complex"/>
</dbReference>
<sequence>MLKIGVLATVTALAFSSTALAQPEPVSTPPASAETSAPPSSEPPPPPPPAQAPQPDSVAGVLYADKNGNGVQDPGEAVSGGFVSLLGNGDSDKRSARSDVDGKFVFRDLAPGTYAPTYTMDDGWVVHHVNAGGDLITIRANETTQVTARAERPYNEQLEVSATLDRESYRLPATAKITLNFHNIGNRKIHGIKPRCESRSRPEALGRGKGWDALLANGLTLDAGQKYTMTIDEEIPEAASLMGSVSLACAFAPNAGWNTDGPTISVQAQASGGAGAYTMVFGEDRNADARIEGDEAVEGLRVVLLDARNGAWVADATSGADGRIEFGGLPIGEYRAAVVGPWTFADSAQERVVITGKGGFGYRFLKSASPADLRVEIKLDKPRYESHETVHLELTITNTGGQTAERVWVEWVDGVSLPDEQWGEFSPYFSGGRIPAGESRTLRASGRISVITDGELAVVGAVAHLGMRDASGFRTTAGVVQTVGDLGGVVYTDENLNGRLDQGEVAADAEVWLSGGAPHTSKQLVTDAEGRFSAKGIPSGDYSISFRLAGGWIVHAEDQRSNVRIEPGEPLDLIVRAERPYTELFTATAELDKISYVLGETAKITIRFTSTAGREIRGIKAMCNFQGEVNHFGGNFDNPMPPGWGDLREGGPGVTLAAGGTKTIVVEEAVPAGAAIWQMAVLACSFGPNPVENSDVPSAFDWAAFQSGTGSLKGRLAHDRNNNHVVDPGETVTGARVLLMTDKEYGFQLAETVSDADGVMRFGELPPGEFWASVDGPWKFEGDEGRADIRGGELTERDFFVVPALHVTPPGGDQHAGGNTGGALAKTGASVLGLGALAVLLVVFGFGARVAGRRRTS</sequence>
<dbReference type="SUPFAM" id="SSF117074">
    <property type="entry name" value="Hypothetical protein PA1324"/>
    <property type="match status" value="3"/>
</dbReference>
<dbReference type="Proteomes" id="UP000199028">
    <property type="component" value="Unassembled WGS sequence"/>
</dbReference>
<evidence type="ECO:0000256" key="6">
    <source>
        <dbReference type="SAM" id="SignalP"/>
    </source>
</evidence>
<dbReference type="InterPro" id="IPR033764">
    <property type="entry name" value="Sdr_B"/>
</dbReference>
<name>A0A1H9WZ74_9PSEU</name>
<feature type="region of interest" description="Disordered" evidence="4">
    <location>
        <begin position="18"/>
        <end position="57"/>
    </location>
</feature>
<dbReference type="PANTHER" id="PTHR23303">
    <property type="entry name" value="CARBOXYPEPTIDASE REGULATORY REGION-CONTAINING"/>
    <property type="match status" value="1"/>
</dbReference>